<keyword evidence="4" id="KW-1185">Reference proteome</keyword>
<gene>
    <name evidence="3" type="ORF">SAMN05421848_3078</name>
</gene>
<feature type="transmembrane region" description="Helical" evidence="2">
    <location>
        <begin position="12"/>
        <end position="30"/>
    </location>
</feature>
<dbReference type="Proteomes" id="UP000199046">
    <property type="component" value="Unassembled WGS sequence"/>
</dbReference>
<evidence type="ECO:0000313" key="3">
    <source>
        <dbReference type="EMBL" id="SFC86892.1"/>
    </source>
</evidence>
<dbReference type="OrthoDB" id="9757904at2"/>
<dbReference type="SUPFAM" id="SSF82693">
    <property type="entry name" value="Multidrug efflux transporter AcrB pore domain, PN1, PN2, PC1 and PC2 subdomains"/>
    <property type="match status" value="3"/>
</dbReference>
<keyword evidence="2" id="KW-0472">Membrane</keyword>
<reference evidence="4" key="1">
    <citation type="submission" date="2016-10" db="EMBL/GenBank/DDBJ databases">
        <authorList>
            <person name="Varghese N."/>
            <person name="Submissions S."/>
        </authorList>
    </citation>
    <scope>NUCLEOTIDE SEQUENCE [LARGE SCALE GENOMIC DNA]</scope>
    <source>
        <strain evidence="4">DSM 23439</strain>
    </source>
</reference>
<dbReference type="PANTHER" id="PTHR32063">
    <property type="match status" value="1"/>
</dbReference>
<dbReference type="SUPFAM" id="SSF82714">
    <property type="entry name" value="Multidrug efflux transporter AcrB TolC docking domain, DN and DC subdomains"/>
    <property type="match status" value="2"/>
</dbReference>
<dbReference type="STRING" id="402385.SAMN05421848_3078"/>
<dbReference type="Pfam" id="PF00873">
    <property type="entry name" value="ACR_tran"/>
    <property type="match status" value="1"/>
</dbReference>
<dbReference type="Gene3D" id="3.30.70.1430">
    <property type="entry name" value="Multidrug efflux transporter AcrB pore domain"/>
    <property type="match status" value="2"/>
</dbReference>
<keyword evidence="2" id="KW-0812">Transmembrane</keyword>
<sequence length="1038" mass="112089">MTVTDLAVTRPVGTLVVSMLLVLFGVLAFLELPIREYPAIEEPEVSVEIAWPGASAAVVESRVTQTIENVVAGIEGVVSVESESNDGESEVTLTFASNIDLDTAANDVRDQVSRVADNLPEEAEAPEISKDQGGSDTLMILSVQTDRMSAMALSDYADRQLLDRFSTINGVSRVRLWGSQLPAMRVDLDRHAMTAHDITVSDITSALTRQNVEYPGGRIESTTREFTVRLLPGYETPDAFRRLPLRQGEGTRTVTLGDVAHVALGSETRREAFLVDGEPTVSIAISRQSTANTLSISRDVRATLEDLRSDLPEGMHVDIVSDDTLYISAALKEVLLTLAIAVAMVVGVIIFFLGSWRAALVAATVIPISLLACGMILSGLGFSLNMLTLLALVLSVGLVVDDAIVMIENIQRHLEDGDAALVAAFRGARQVAFAIIATSLVLMAVFLPITLMSGQTGRLFTEFAVTIAAAIAFSTLVSLTLTPVMASWLLTGRHSHQNSPMGRLMAGVTVSYQRHLGRMLHRPVLVGAGFVAMAIVTSALITTLPTEYEPYDDRGALRINVQAEEGVNFEEMHRRMQAMSQRLAPILEDSALVDNASLRVPSPGNSEGPVNNGRWIISFTPWQTRDQSTREVAARINDALEGFSELSATTLLPRGLSSGNETPVQFVVGGPDYATLGMWRDQLMDQWQDYPGLEALDSDLIETTPQLQVRLDRERAAQLGVSAETVGQTLASFFGERSLTTFERDGQSYDVILQGLREQRLTPQALEEIRVRSASGALVSLANLVHLEEVAVSPTLNRYNRIRAVTFSANVAEGYSLSQVLDHMNATVDRTLPEQARIDYKGATQDFLDAGRDLLLVFTVAIAVTWLVLAAQFENFISPLVVMLTVPLGMLGAGTALWLLGESLNLYAQIGLLMLIGLSAKNGILIVEFANQLRDEGVALRGAILQAAQTRLRPILMTSISTMAGALPLVMATGAGAASRFGLGMTLLAGCASATLLTLGVVPIAYYWLAGHQKPPGHRRRQLKASLARHTGESPSEE</sequence>
<feature type="transmembrane region" description="Helical" evidence="2">
    <location>
        <begin position="334"/>
        <end position="353"/>
    </location>
</feature>
<protein>
    <submittedName>
        <fullName evidence="3">Multidrug efflux pump</fullName>
    </submittedName>
</protein>
<feature type="transmembrane region" description="Helical" evidence="2">
    <location>
        <begin position="880"/>
        <end position="900"/>
    </location>
</feature>
<dbReference type="EMBL" id="FOLY01000007">
    <property type="protein sequence ID" value="SFC86892.1"/>
    <property type="molecule type" value="Genomic_DNA"/>
</dbReference>
<dbReference type="PANTHER" id="PTHR32063:SF14">
    <property type="entry name" value="BLL4319 PROTEIN"/>
    <property type="match status" value="1"/>
</dbReference>
<feature type="transmembrane region" description="Helical" evidence="2">
    <location>
        <begin position="987"/>
        <end position="1010"/>
    </location>
</feature>
<keyword evidence="2" id="KW-1133">Transmembrane helix</keyword>
<dbReference type="PRINTS" id="PR00702">
    <property type="entry name" value="ACRIFLAVINRP"/>
</dbReference>
<evidence type="ECO:0000256" key="1">
    <source>
        <dbReference type="SAM" id="MobiDB-lite"/>
    </source>
</evidence>
<dbReference type="Gene3D" id="1.20.1640.10">
    <property type="entry name" value="Multidrug efflux transporter AcrB transmembrane domain"/>
    <property type="match status" value="2"/>
</dbReference>
<dbReference type="RefSeq" id="WP_090135800.1">
    <property type="nucleotide sequence ID" value="NZ_FOLY01000007.1"/>
</dbReference>
<dbReference type="Gene3D" id="3.30.70.1320">
    <property type="entry name" value="Multidrug efflux transporter AcrB pore domain like"/>
    <property type="match status" value="1"/>
</dbReference>
<name>A0A1I1MPU9_9GAMM</name>
<accession>A0A1I1MPU9</accession>
<feature type="transmembrane region" description="Helical" evidence="2">
    <location>
        <begin position="955"/>
        <end position="975"/>
    </location>
</feature>
<feature type="region of interest" description="Disordered" evidence="1">
    <location>
        <begin position="1014"/>
        <end position="1038"/>
    </location>
</feature>
<feature type="transmembrane region" description="Helical" evidence="2">
    <location>
        <begin position="463"/>
        <end position="491"/>
    </location>
</feature>
<dbReference type="Gene3D" id="3.30.2090.10">
    <property type="entry name" value="Multidrug efflux transporter AcrB TolC docking domain, DN and DC subdomains"/>
    <property type="match status" value="2"/>
</dbReference>
<feature type="transmembrane region" description="Helical" evidence="2">
    <location>
        <begin position="431"/>
        <end position="451"/>
    </location>
</feature>
<feature type="transmembrane region" description="Helical" evidence="2">
    <location>
        <begin position="854"/>
        <end position="873"/>
    </location>
</feature>
<proteinExistence type="predicted"/>
<evidence type="ECO:0000256" key="2">
    <source>
        <dbReference type="SAM" id="Phobius"/>
    </source>
</evidence>
<organism evidence="3 4">
    <name type="scientific">Kushneria avicenniae</name>
    <dbReference type="NCBI Taxonomy" id="402385"/>
    <lineage>
        <taxon>Bacteria</taxon>
        <taxon>Pseudomonadati</taxon>
        <taxon>Pseudomonadota</taxon>
        <taxon>Gammaproteobacteria</taxon>
        <taxon>Oceanospirillales</taxon>
        <taxon>Halomonadaceae</taxon>
        <taxon>Kushneria</taxon>
    </lineage>
</organism>
<dbReference type="SUPFAM" id="SSF82866">
    <property type="entry name" value="Multidrug efflux transporter AcrB transmembrane domain"/>
    <property type="match status" value="2"/>
</dbReference>
<feature type="transmembrane region" description="Helical" evidence="2">
    <location>
        <begin position="360"/>
        <end position="380"/>
    </location>
</feature>
<dbReference type="GO" id="GO:0005886">
    <property type="term" value="C:plasma membrane"/>
    <property type="evidence" value="ECO:0007669"/>
    <property type="project" value="TreeGrafter"/>
</dbReference>
<dbReference type="InterPro" id="IPR001036">
    <property type="entry name" value="Acrflvin-R"/>
</dbReference>
<dbReference type="AlphaFoldDB" id="A0A1I1MPU9"/>
<feature type="transmembrane region" description="Helical" evidence="2">
    <location>
        <begin position="906"/>
        <end position="927"/>
    </location>
</feature>
<feature type="transmembrane region" description="Helical" evidence="2">
    <location>
        <begin position="386"/>
        <end position="410"/>
    </location>
</feature>
<dbReference type="GO" id="GO:0042910">
    <property type="term" value="F:xenobiotic transmembrane transporter activity"/>
    <property type="evidence" value="ECO:0007669"/>
    <property type="project" value="TreeGrafter"/>
</dbReference>
<dbReference type="Gene3D" id="3.30.70.1440">
    <property type="entry name" value="Multidrug efflux transporter AcrB pore domain"/>
    <property type="match status" value="1"/>
</dbReference>
<dbReference type="InterPro" id="IPR027463">
    <property type="entry name" value="AcrB_DN_DC_subdom"/>
</dbReference>
<feature type="transmembrane region" description="Helical" evidence="2">
    <location>
        <begin position="524"/>
        <end position="544"/>
    </location>
</feature>
<evidence type="ECO:0000313" key="4">
    <source>
        <dbReference type="Proteomes" id="UP000199046"/>
    </source>
</evidence>